<dbReference type="InParanoid" id="A0A673BGI2"/>
<organism evidence="3 4">
    <name type="scientific">Sphaeramia orbicularis</name>
    <name type="common">orbiculate cardinalfish</name>
    <dbReference type="NCBI Taxonomy" id="375764"/>
    <lineage>
        <taxon>Eukaryota</taxon>
        <taxon>Metazoa</taxon>
        <taxon>Chordata</taxon>
        <taxon>Craniata</taxon>
        <taxon>Vertebrata</taxon>
        <taxon>Euteleostomi</taxon>
        <taxon>Actinopterygii</taxon>
        <taxon>Neopterygii</taxon>
        <taxon>Teleostei</taxon>
        <taxon>Neoteleostei</taxon>
        <taxon>Acanthomorphata</taxon>
        <taxon>Gobiaria</taxon>
        <taxon>Kurtiformes</taxon>
        <taxon>Apogonoidei</taxon>
        <taxon>Apogonidae</taxon>
        <taxon>Apogoninae</taxon>
        <taxon>Sphaeramia</taxon>
    </lineage>
</organism>
<reference evidence="3" key="1">
    <citation type="submission" date="2025-08" db="UniProtKB">
        <authorList>
            <consortium name="Ensembl"/>
        </authorList>
    </citation>
    <scope>IDENTIFICATION</scope>
</reference>
<evidence type="ECO:0000313" key="3">
    <source>
        <dbReference type="Ensembl" id="ENSSORP00005040389.1"/>
    </source>
</evidence>
<dbReference type="Ensembl" id="ENSSORT00005041429.1">
    <property type="protein sequence ID" value="ENSSORP00005040389.1"/>
    <property type="gene ID" value="ENSSORG00005018860.1"/>
</dbReference>
<evidence type="ECO:0000313" key="4">
    <source>
        <dbReference type="Proteomes" id="UP000472271"/>
    </source>
</evidence>
<sequence>MDGWMTMYVMQLRCCPLLLGDRAGWVSKAELVELISLVESIKLVVQPTVWPTVRPTVQSTVRPTVWPTVRPTVRPTVQPTVRPTVWPTVQPTVRPTVRPTVQPTVRIYLENKAQFCYIFFVSLLSFYTISNKVP</sequence>
<dbReference type="AlphaFoldDB" id="A0A673BGI2"/>
<keyword evidence="1" id="KW-0732">Signal</keyword>
<name>A0A673BGI2_9TELE</name>
<reference evidence="3" key="2">
    <citation type="submission" date="2025-09" db="UniProtKB">
        <authorList>
            <consortium name="Ensembl"/>
        </authorList>
    </citation>
    <scope>IDENTIFICATION</scope>
</reference>
<dbReference type="Pfam" id="PF04886">
    <property type="entry name" value="PT"/>
    <property type="match status" value="1"/>
</dbReference>
<proteinExistence type="predicted"/>
<dbReference type="InterPro" id="IPR006970">
    <property type="entry name" value="PT"/>
</dbReference>
<keyword evidence="2" id="KW-0677">Repeat</keyword>
<evidence type="ECO:0000256" key="2">
    <source>
        <dbReference type="ARBA" id="ARBA00022737"/>
    </source>
</evidence>
<evidence type="ECO:0000256" key="1">
    <source>
        <dbReference type="ARBA" id="ARBA00022729"/>
    </source>
</evidence>
<accession>A0A673BGI2</accession>
<protein>
    <submittedName>
        <fullName evidence="3">Uncharacterized protein</fullName>
    </submittedName>
</protein>
<keyword evidence="4" id="KW-1185">Reference proteome</keyword>
<dbReference type="Proteomes" id="UP000472271">
    <property type="component" value="Unassembled WGS sequence"/>
</dbReference>